<dbReference type="Proteomes" id="UP001281147">
    <property type="component" value="Unassembled WGS sequence"/>
</dbReference>
<proteinExistence type="predicted"/>
<dbReference type="EMBL" id="JAUTXU010000060">
    <property type="protein sequence ID" value="KAK3713810.1"/>
    <property type="molecule type" value="Genomic_DNA"/>
</dbReference>
<evidence type="ECO:0000313" key="1">
    <source>
        <dbReference type="EMBL" id="KAK3713810.1"/>
    </source>
</evidence>
<keyword evidence="2" id="KW-1185">Reference proteome</keyword>
<comment type="caution">
    <text evidence="1">The sequence shown here is derived from an EMBL/GenBank/DDBJ whole genome shotgun (WGS) entry which is preliminary data.</text>
</comment>
<accession>A0ACC3NBA5</accession>
<sequence length="299" mass="32584">MAPILTVAVAGAAGSLGEALVKELLAANFSVTALVRPGSTSTLPPSVKAAKVDYDDVESLKIALQGHDALVSTLSTTAIEVQEKLIDAAIAAGIKRYIPSEFGCDLFNPKARVLPVYAQKVKVEEDVEKKTRGTQTTYTFVFNNAFLDWGLDHGFVMDLKAKKAEIYDGGNVTFTATPIPFVARGLVAVLQHLDETANREVRLHGAAVTQKQILDIAQRIGGKEGWQVTEARSEDLEKESYENLKKDPSNVYGWIIGMLKRAAFADGYGGDFSSNNDNEMLGLNEMTEREVEYVVHSRM</sequence>
<gene>
    <name evidence="1" type="ORF">LTR37_008296</name>
</gene>
<name>A0ACC3NBA5_9PEZI</name>
<reference evidence="1" key="1">
    <citation type="submission" date="2023-07" db="EMBL/GenBank/DDBJ databases">
        <title>Black Yeasts Isolated from many extreme environments.</title>
        <authorList>
            <person name="Coleine C."/>
            <person name="Stajich J.E."/>
            <person name="Selbmann L."/>
        </authorList>
    </citation>
    <scope>NUCLEOTIDE SEQUENCE</scope>
    <source>
        <strain evidence="1">CCFEE 5714</strain>
    </source>
</reference>
<protein>
    <submittedName>
        <fullName evidence="1">Uncharacterized protein</fullName>
    </submittedName>
</protein>
<evidence type="ECO:0000313" key="2">
    <source>
        <dbReference type="Proteomes" id="UP001281147"/>
    </source>
</evidence>
<organism evidence="1 2">
    <name type="scientific">Vermiconidia calcicola</name>
    <dbReference type="NCBI Taxonomy" id="1690605"/>
    <lineage>
        <taxon>Eukaryota</taxon>
        <taxon>Fungi</taxon>
        <taxon>Dikarya</taxon>
        <taxon>Ascomycota</taxon>
        <taxon>Pezizomycotina</taxon>
        <taxon>Dothideomycetes</taxon>
        <taxon>Dothideomycetidae</taxon>
        <taxon>Mycosphaerellales</taxon>
        <taxon>Extremaceae</taxon>
        <taxon>Vermiconidia</taxon>
    </lineage>
</organism>